<proteinExistence type="predicted"/>
<dbReference type="PANTHER" id="PTHR33835">
    <property type="entry name" value="YALI0C07656P"/>
    <property type="match status" value="1"/>
</dbReference>
<keyword evidence="1" id="KW-0934">Plastid</keyword>
<dbReference type="Pfam" id="PF14234">
    <property type="entry name" value="DUF4336"/>
    <property type="match status" value="1"/>
</dbReference>
<sequence>MSTLLEKKQNWRWWFLLPLYPYERRRTLVRELIPNQVWSFEQLQGLLYVAVPIRMTVIRLSKGLMLYCPITPTIEVVEGLAILEKQYGPVITLVLPTASGLEHKVSLPALSRAFPNAQIWVCPGQWSFPLQLPLRWVGIASKRTRILMKDNTPHNNEIDWYSLGPLDLGVGRFQEICCFHKASGTLLLTDSLVGISSKPPEIFDLDPTPLLFHGREYGDELLMDSYEVRKKGWARMVLFASYLRPELLEIRSFTQVVLHSLRSGLRHPHIHFGLYPFAWQANWCEIIDTIMADEIPKLQVAPVLERLVFPRARNIFLDWLDQLQKINNLVMLVPAHYHAPIPCCSSDIAELRDQITKRVWATDKESWSFLASLDRTLFKLGALPSYSAE</sequence>
<evidence type="ECO:0000313" key="1">
    <source>
        <dbReference type="EMBL" id="APP88601.1"/>
    </source>
</evidence>
<dbReference type="AlphaFoldDB" id="A0A1L5YD15"/>
<name>A0A1L5YD15_9EUKA</name>
<dbReference type="EMBL" id="KX897545">
    <property type="protein sequence ID" value="APP88601.1"/>
    <property type="molecule type" value="Genomic_DNA"/>
</dbReference>
<keyword evidence="4" id="KW-1185">Reference proteome</keyword>
<evidence type="ECO:0008006" key="5">
    <source>
        <dbReference type="Google" id="ProtNLM"/>
    </source>
</evidence>
<protein>
    <recommendedName>
        <fullName evidence="5">DUF4336 domain-containing protein</fullName>
    </recommendedName>
</protein>
<gene>
    <name evidence="3" type="primary">MYN1_Chr_764</name>
    <name evidence="1" type="ORF">PCKR_841</name>
    <name evidence="2" type="ORF">PFK_841</name>
    <name evidence="3" type="ORF">PMYN1_Chma783</name>
</gene>
<organism evidence="1">
    <name type="scientific">Paulinella micropora</name>
    <dbReference type="NCBI Taxonomy" id="1928728"/>
    <lineage>
        <taxon>Eukaryota</taxon>
        <taxon>Sar</taxon>
        <taxon>Rhizaria</taxon>
        <taxon>Cercozoa</taxon>
        <taxon>Imbricatea</taxon>
        <taxon>Silicofilosea</taxon>
        <taxon>Euglyphida</taxon>
        <taxon>Paulinellidae</taxon>
        <taxon>Paulinella</taxon>
    </lineage>
</organism>
<reference evidence="1" key="1">
    <citation type="journal article" date="2017" name="Protist">
        <title>Diversity of the Photosynthetic Paulinella Species, with the Description of Paulinella micropora sp. nov. and the Chromatophore Genome Sequence for strain KR01.</title>
        <authorList>
            <person name="Lhee D."/>
            <person name="Yang E.C."/>
            <person name="Kim J.I."/>
            <person name="Nakayama T."/>
            <person name="Zuccarello G."/>
            <person name="Andersen R.A."/>
            <person name="Yoon H.S."/>
        </authorList>
    </citation>
    <scope>NUCLEOTIDE SEQUENCE</scope>
    <source>
        <strain evidence="2">FK01</strain>
        <strain evidence="1">KR01</strain>
    </source>
</reference>
<accession>A0A1L5YD15</accession>
<dbReference type="Proteomes" id="UP000503178">
    <property type="component" value="Chromatophore Pltd"/>
</dbReference>
<geneLocation type="plastid" evidence="1"/>
<dbReference type="EMBL" id="LC490351">
    <property type="protein sequence ID" value="BBL86588.1"/>
    <property type="molecule type" value="Genomic_DNA"/>
</dbReference>
<evidence type="ECO:0000313" key="4">
    <source>
        <dbReference type="Proteomes" id="UP000503178"/>
    </source>
</evidence>
<dbReference type="EMBL" id="KY124271">
    <property type="protein sequence ID" value="AQX45368.1"/>
    <property type="molecule type" value="Genomic_DNA"/>
</dbReference>
<dbReference type="InterPro" id="IPR025638">
    <property type="entry name" value="DUF4336"/>
</dbReference>
<evidence type="ECO:0000313" key="2">
    <source>
        <dbReference type="EMBL" id="AQX45368.1"/>
    </source>
</evidence>
<dbReference type="PANTHER" id="PTHR33835:SF2">
    <property type="entry name" value="LYSINE-TRNA LIGASE"/>
    <property type="match status" value="1"/>
</dbReference>
<evidence type="ECO:0000313" key="3">
    <source>
        <dbReference type="EMBL" id="BBL86588.1"/>
    </source>
</evidence>
<reference evidence="3 4" key="2">
    <citation type="submission" date="2019-06" db="EMBL/GenBank/DDBJ databases">
        <title>A hidden player of endosymbiotic evolution: DNA virus triggered massive gene transfer.</title>
        <authorList>
            <person name="Matsuo M."/>
            <person name="Katahata A."/>
            <person name="Tachikawa M."/>
            <person name="Minakuchi Y."/>
            <person name="Noguchi H."/>
            <person name="Toyoda A."/>
            <person name="Fujiyama A."/>
            <person name="Suzuki Y."/>
            <person name="Satoh S."/>
            <person name="Nakayama T."/>
            <person name="Kamikawa R."/>
            <person name="Nomura M."/>
            <person name="Inagaki Y."/>
            <person name="Ishida K."/>
            <person name="Obokata J."/>
        </authorList>
    </citation>
    <scope>NUCLEOTIDE SEQUENCE [LARGE SCALE GENOMIC DNA]</scope>
    <source>
        <strain evidence="3 4">MYN1</strain>
    </source>
</reference>